<evidence type="ECO:0000313" key="2">
    <source>
        <dbReference type="Proteomes" id="UP000198282"/>
    </source>
</evidence>
<evidence type="ECO:0000313" key="1">
    <source>
        <dbReference type="EMBL" id="SNT54629.1"/>
    </source>
</evidence>
<dbReference type="AlphaFoldDB" id="A0A239NKG6"/>
<dbReference type="PROSITE" id="PS51257">
    <property type="entry name" value="PROKAR_LIPOPROTEIN"/>
    <property type="match status" value="1"/>
</dbReference>
<keyword evidence="2" id="KW-1185">Reference proteome</keyword>
<organism evidence="1 2">
    <name type="scientific">Streptosporangium subroseum</name>
    <dbReference type="NCBI Taxonomy" id="106412"/>
    <lineage>
        <taxon>Bacteria</taxon>
        <taxon>Bacillati</taxon>
        <taxon>Actinomycetota</taxon>
        <taxon>Actinomycetes</taxon>
        <taxon>Streptosporangiales</taxon>
        <taxon>Streptosporangiaceae</taxon>
        <taxon>Streptosporangium</taxon>
    </lineage>
</organism>
<reference evidence="1 2" key="1">
    <citation type="submission" date="2017-06" db="EMBL/GenBank/DDBJ databases">
        <authorList>
            <person name="Kim H.J."/>
            <person name="Triplett B.A."/>
        </authorList>
    </citation>
    <scope>NUCLEOTIDE SEQUENCE [LARGE SCALE GENOMIC DNA]</scope>
    <source>
        <strain evidence="1 2">CGMCC 4.2132</strain>
    </source>
</reference>
<proteinExistence type="predicted"/>
<name>A0A239NKG6_9ACTN</name>
<gene>
    <name evidence="1" type="ORF">SAMN05216276_105929</name>
</gene>
<dbReference type="EMBL" id="FZOD01000059">
    <property type="protein sequence ID" value="SNT54629.1"/>
    <property type="molecule type" value="Genomic_DNA"/>
</dbReference>
<dbReference type="Proteomes" id="UP000198282">
    <property type="component" value="Unassembled WGS sequence"/>
</dbReference>
<protein>
    <submittedName>
        <fullName evidence="1">Uncharacterized protein</fullName>
    </submittedName>
</protein>
<sequence>MPAAFRAIATCGVLVSCAKPPRDRVKERSDAVNALAEPLSGLVAVSAD</sequence>
<accession>A0A239NKG6</accession>
<dbReference type="RefSeq" id="WP_179282435.1">
    <property type="nucleotide sequence ID" value="NZ_FZOD01000059.1"/>
</dbReference>